<dbReference type="PROSITE" id="PS50293">
    <property type="entry name" value="TPR_REGION"/>
    <property type="match status" value="1"/>
</dbReference>
<dbReference type="InterPro" id="IPR011990">
    <property type="entry name" value="TPR-like_helical_dom_sf"/>
</dbReference>
<reference evidence="4" key="1">
    <citation type="journal article" date="2019" name="BMC Genomics">
        <title>A new reference genome for Sorghum bicolor reveals high levels of sequence similarity between sweet and grain genotypes: implications for the genetics of sugar metabolism.</title>
        <authorList>
            <person name="Cooper E.A."/>
            <person name="Brenton Z.W."/>
            <person name="Flinn B.S."/>
            <person name="Jenkins J."/>
            <person name="Shu S."/>
            <person name="Flowers D."/>
            <person name="Luo F."/>
            <person name="Wang Y."/>
            <person name="Xia P."/>
            <person name="Barry K."/>
            <person name="Daum C."/>
            <person name="Lipzen A."/>
            <person name="Yoshinaga Y."/>
            <person name="Schmutz J."/>
            <person name="Saski C."/>
            <person name="Vermerris W."/>
            <person name="Kresovich S."/>
        </authorList>
    </citation>
    <scope>NUCLEOTIDE SEQUENCE</scope>
</reference>
<feature type="compositionally biased region" description="Polar residues" evidence="2">
    <location>
        <begin position="247"/>
        <end position="263"/>
    </location>
</feature>
<feature type="compositionally biased region" description="Polar residues" evidence="2">
    <location>
        <begin position="287"/>
        <end position="298"/>
    </location>
</feature>
<evidence type="ECO:0000256" key="1">
    <source>
        <dbReference type="PROSITE-ProRule" id="PRU00339"/>
    </source>
</evidence>
<dbReference type="SUPFAM" id="SSF48452">
    <property type="entry name" value="TPR-like"/>
    <property type="match status" value="1"/>
</dbReference>
<dbReference type="PANTHER" id="PTHR48433:SF1">
    <property type="entry name" value="OUTER ENVELOPE PROTEIN 61-LIKE"/>
    <property type="match status" value="1"/>
</dbReference>
<evidence type="ECO:0008006" key="6">
    <source>
        <dbReference type="Google" id="ProtNLM"/>
    </source>
</evidence>
<evidence type="ECO:0000256" key="3">
    <source>
        <dbReference type="SAM" id="Phobius"/>
    </source>
</evidence>
<dbReference type="SMART" id="SM00028">
    <property type="entry name" value="TPR"/>
    <property type="match status" value="3"/>
</dbReference>
<protein>
    <recommendedName>
        <fullName evidence="6">Outer envelope protein 61</fullName>
    </recommendedName>
</protein>
<feature type="region of interest" description="Disordered" evidence="2">
    <location>
        <begin position="384"/>
        <end position="450"/>
    </location>
</feature>
<dbReference type="PROSITE" id="PS50005">
    <property type="entry name" value="TPR"/>
    <property type="match status" value="1"/>
</dbReference>
<evidence type="ECO:0000313" key="5">
    <source>
        <dbReference type="Proteomes" id="UP000807115"/>
    </source>
</evidence>
<keyword evidence="1" id="KW-0802">TPR repeat</keyword>
<proteinExistence type="predicted"/>
<gene>
    <name evidence="4" type="ORF">BDA96_02G040400</name>
</gene>
<keyword evidence="3" id="KW-1133">Transmembrane helix</keyword>
<accession>A0A921UU46</accession>
<dbReference type="EMBL" id="CM027681">
    <property type="protein sequence ID" value="KAG0541706.1"/>
    <property type="molecule type" value="Genomic_DNA"/>
</dbReference>
<keyword evidence="3" id="KW-0472">Membrane</keyword>
<feature type="region of interest" description="Disordered" evidence="2">
    <location>
        <begin position="241"/>
        <end position="309"/>
    </location>
</feature>
<dbReference type="PANTHER" id="PTHR48433">
    <property type="entry name" value="OUTER ENVELOPE PROTEIN 61-LIKE"/>
    <property type="match status" value="1"/>
</dbReference>
<feature type="transmembrane region" description="Helical" evidence="3">
    <location>
        <begin position="539"/>
        <end position="559"/>
    </location>
</feature>
<keyword evidence="3" id="KW-0812">Transmembrane</keyword>
<comment type="caution">
    <text evidence="4">The sequence shown here is derived from an EMBL/GenBank/DDBJ whole genome shotgun (WGS) entry which is preliminary data.</text>
</comment>
<dbReference type="InterPro" id="IPR019734">
    <property type="entry name" value="TPR_rpt"/>
</dbReference>
<sequence length="561" mass="61725">MMDPEMLRLAQEQMRRMSPDDIARMQQQLMSNPNLMRMASESMKNMKPEDLRRAAEQLNQTRPEDMRDMTEKIANTTPEEFAAMKAQADAQMSYAISGAKMLKKQGNELHNQGQYSDAASKYKLAKDNLKSIPSSTAHTLQLQCTLNLMACYLKTGQFDECISEGSEVLTYDSNNVKAYYRRGQAYKELGKLEAAVADLSKAHEISPEDETIAEVLRDAEEKLAREGGGVSTRKGVVIEEVVEDDASQPSSSQRSTPGYTVSQPPEGAGNIGLSGSSERSRDDPASIRSSQNYVTNNDPEGLPKFGIEGMSPELVKTATDMIGTMKPEELQKMFEVASSLNGTSSAGPNLGPNMPEMSPDMLKMASDMIGNMSPDELQKMMSFASQMGGPGGAPRRHENSNFGPSSRATTSISARGSSSQPILENPDDELSNDHRMGQSSSSLPPSTADMQETMKNSMKDPAMRQMLTSMMKNMSPEMMANMSEQFGMKLSKEDAAKAQQAMSSLSPEDLDRMMRWMERAQKGVEVAKKTKNWLLGRRGLILAIVMLILAFILQKLGFIGR</sequence>
<dbReference type="InterPro" id="IPR053319">
    <property type="entry name" value="OEP61"/>
</dbReference>
<feature type="compositionally biased region" description="Polar residues" evidence="2">
    <location>
        <begin position="400"/>
        <end position="422"/>
    </location>
</feature>
<dbReference type="Gene3D" id="1.25.40.10">
    <property type="entry name" value="Tetratricopeptide repeat domain"/>
    <property type="match status" value="1"/>
</dbReference>
<dbReference type="Pfam" id="PF00515">
    <property type="entry name" value="TPR_1"/>
    <property type="match status" value="1"/>
</dbReference>
<feature type="compositionally biased region" description="Polar residues" evidence="2">
    <location>
        <begin position="437"/>
        <end position="450"/>
    </location>
</feature>
<name>A0A921UU46_SORBI</name>
<evidence type="ECO:0000256" key="2">
    <source>
        <dbReference type="SAM" id="MobiDB-lite"/>
    </source>
</evidence>
<dbReference type="Proteomes" id="UP000807115">
    <property type="component" value="Chromosome 2"/>
</dbReference>
<dbReference type="AlphaFoldDB" id="A0A921UU46"/>
<organism evidence="4 5">
    <name type="scientific">Sorghum bicolor</name>
    <name type="common">Sorghum</name>
    <name type="synonym">Sorghum vulgare</name>
    <dbReference type="NCBI Taxonomy" id="4558"/>
    <lineage>
        <taxon>Eukaryota</taxon>
        <taxon>Viridiplantae</taxon>
        <taxon>Streptophyta</taxon>
        <taxon>Embryophyta</taxon>
        <taxon>Tracheophyta</taxon>
        <taxon>Spermatophyta</taxon>
        <taxon>Magnoliopsida</taxon>
        <taxon>Liliopsida</taxon>
        <taxon>Poales</taxon>
        <taxon>Poaceae</taxon>
        <taxon>PACMAD clade</taxon>
        <taxon>Panicoideae</taxon>
        <taxon>Andropogonodae</taxon>
        <taxon>Andropogoneae</taxon>
        <taxon>Sorghinae</taxon>
        <taxon>Sorghum</taxon>
    </lineage>
</organism>
<feature type="repeat" description="TPR" evidence="1">
    <location>
        <begin position="176"/>
        <end position="209"/>
    </location>
</feature>
<evidence type="ECO:0000313" key="4">
    <source>
        <dbReference type="EMBL" id="KAG0541706.1"/>
    </source>
</evidence>
<reference evidence="4" key="2">
    <citation type="submission" date="2020-10" db="EMBL/GenBank/DDBJ databases">
        <authorList>
            <person name="Cooper E.A."/>
            <person name="Brenton Z.W."/>
            <person name="Flinn B.S."/>
            <person name="Jenkins J."/>
            <person name="Shu S."/>
            <person name="Flowers D."/>
            <person name="Luo F."/>
            <person name="Wang Y."/>
            <person name="Xia P."/>
            <person name="Barry K."/>
            <person name="Daum C."/>
            <person name="Lipzen A."/>
            <person name="Yoshinaga Y."/>
            <person name="Schmutz J."/>
            <person name="Saski C."/>
            <person name="Vermerris W."/>
            <person name="Kresovich S."/>
        </authorList>
    </citation>
    <scope>NUCLEOTIDE SEQUENCE</scope>
</reference>